<feature type="binding site" evidence="18">
    <location>
        <position position="161"/>
    </location>
    <ligand>
        <name>K(+)</name>
        <dbReference type="ChEBI" id="CHEBI:29103"/>
    </ligand>
</feature>
<comment type="similarity">
    <text evidence="3 19">In the N-terminal section; belongs to the NnrE/AIBP family.</text>
</comment>
<name>A0A916YTK2_9BACT</name>
<dbReference type="PANTHER" id="PTHR12592">
    <property type="entry name" value="ATP-DEPENDENT (S)-NAD(P)H-HYDRATE DEHYDRATASE FAMILY MEMBER"/>
    <property type="match status" value="1"/>
</dbReference>
<comment type="catalytic activity">
    <reaction evidence="16 17 19">
        <text>(6S)-NADPHX + ADP = AMP + phosphate + NADPH + H(+)</text>
        <dbReference type="Rhea" id="RHEA:32235"/>
        <dbReference type="ChEBI" id="CHEBI:15378"/>
        <dbReference type="ChEBI" id="CHEBI:43474"/>
        <dbReference type="ChEBI" id="CHEBI:57783"/>
        <dbReference type="ChEBI" id="CHEBI:64076"/>
        <dbReference type="ChEBI" id="CHEBI:456215"/>
        <dbReference type="ChEBI" id="CHEBI:456216"/>
        <dbReference type="EC" id="4.2.1.136"/>
    </reaction>
</comment>
<evidence type="ECO:0000256" key="10">
    <source>
        <dbReference type="ARBA" id="ARBA00023027"/>
    </source>
</evidence>
<dbReference type="GO" id="GO:0005524">
    <property type="term" value="F:ATP binding"/>
    <property type="evidence" value="ECO:0007669"/>
    <property type="project" value="UniProtKB-UniRule"/>
</dbReference>
<evidence type="ECO:0000256" key="1">
    <source>
        <dbReference type="ARBA" id="ARBA00000013"/>
    </source>
</evidence>
<comment type="caution">
    <text evidence="18">Lacks conserved residue(s) required for the propagation of feature annotation.</text>
</comment>
<dbReference type="PROSITE" id="PS51385">
    <property type="entry name" value="YJEF_N"/>
    <property type="match status" value="1"/>
</dbReference>
<evidence type="ECO:0000313" key="22">
    <source>
        <dbReference type="EMBL" id="GGD59663.1"/>
    </source>
</evidence>
<gene>
    <name evidence="18" type="primary">nnrE</name>
    <name evidence="17" type="synonym">nnrD</name>
    <name evidence="22" type="ORF">GCM10011514_24520</name>
</gene>
<keyword evidence="12 17" id="KW-0456">Lyase</keyword>
<comment type="cofactor">
    <cofactor evidence="18 19">
        <name>K(+)</name>
        <dbReference type="ChEBI" id="CHEBI:29103"/>
    </cofactor>
    <text evidence="18 19">Binds 1 potassium ion per subunit.</text>
</comment>
<evidence type="ECO:0000256" key="3">
    <source>
        <dbReference type="ARBA" id="ARBA00006001"/>
    </source>
</evidence>
<dbReference type="Pfam" id="PF01256">
    <property type="entry name" value="Carb_kinase"/>
    <property type="match status" value="1"/>
</dbReference>
<keyword evidence="11 18" id="KW-0413">Isomerase</keyword>
<proteinExistence type="inferred from homology"/>
<dbReference type="NCBIfam" id="TIGR00196">
    <property type="entry name" value="yjeF_cterm"/>
    <property type="match status" value="1"/>
</dbReference>
<evidence type="ECO:0000256" key="4">
    <source>
        <dbReference type="ARBA" id="ARBA00009524"/>
    </source>
</evidence>
<evidence type="ECO:0000256" key="13">
    <source>
        <dbReference type="ARBA" id="ARBA00023268"/>
    </source>
</evidence>
<feature type="binding site" evidence="17">
    <location>
        <position position="261"/>
    </location>
    <ligand>
        <name>(6S)-NADPHX</name>
        <dbReference type="ChEBI" id="CHEBI:64076"/>
    </ligand>
</feature>
<evidence type="ECO:0000256" key="14">
    <source>
        <dbReference type="ARBA" id="ARBA00025153"/>
    </source>
</evidence>
<comment type="function">
    <text evidence="17">Catalyzes the dehydration of the S-form of NAD(P)HX at the expense of ADP, which is converted to AMP. Together with NAD(P)HX epimerase, which catalyzes the epimerization of the S- and R-forms, the enzyme allows the repair of both epimers of NAD(P)HX, a damaged form of NAD(P)H that is a result of enzymatic or heat-dependent hydration.</text>
</comment>
<feature type="binding site" evidence="18">
    <location>
        <begin position="129"/>
        <end position="135"/>
    </location>
    <ligand>
        <name>(6S)-NADPHX</name>
        <dbReference type="ChEBI" id="CHEBI:64076"/>
    </ligand>
</feature>
<dbReference type="PIRSF" id="PIRSF017184">
    <property type="entry name" value="Nnr"/>
    <property type="match status" value="1"/>
</dbReference>
<feature type="domain" description="YjeF C-terminal" evidence="20">
    <location>
        <begin position="226"/>
        <end position="507"/>
    </location>
</feature>
<dbReference type="EC" id="4.2.1.136" evidence="19"/>
<comment type="similarity">
    <text evidence="18">Belongs to the NnrE/AIBP family.</text>
</comment>
<dbReference type="Gene3D" id="3.40.50.10260">
    <property type="entry name" value="YjeF N-terminal domain"/>
    <property type="match status" value="1"/>
</dbReference>
<feature type="binding site" evidence="18">
    <location>
        <position position="158"/>
    </location>
    <ligand>
        <name>(6S)-NADPHX</name>
        <dbReference type="ChEBI" id="CHEBI:64076"/>
    </ligand>
</feature>
<comment type="similarity">
    <text evidence="4 19">In the C-terminal section; belongs to the NnrD/CARKD family.</text>
</comment>
<dbReference type="InterPro" id="IPR000631">
    <property type="entry name" value="CARKD"/>
</dbReference>
<keyword evidence="7 17" id="KW-0067">ATP-binding</keyword>
<evidence type="ECO:0000256" key="5">
    <source>
        <dbReference type="ARBA" id="ARBA00022723"/>
    </source>
</evidence>
<dbReference type="GO" id="GO:0046496">
    <property type="term" value="P:nicotinamide nucleotide metabolic process"/>
    <property type="evidence" value="ECO:0007669"/>
    <property type="project" value="UniProtKB-UniRule"/>
</dbReference>
<evidence type="ECO:0000256" key="19">
    <source>
        <dbReference type="PIRNR" id="PIRNR017184"/>
    </source>
</evidence>
<dbReference type="HAMAP" id="MF_01966">
    <property type="entry name" value="NADHX_epimerase"/>
    <property type="match status" value="1"/>
</dbReference>
<keyword evidence="23" id="KW-1185">Reference proteome</keyword>
<dbReference type="HAMAP" id="MF_01965">
    <property type="entry name" value="NADHX_dehydratase"/>
    <property type="match status" value="1"/>
</dbReference>
<evidence type="ECO:0000256" key="15">
    <source>
        <dbReference type="ARBA" id="ARBA00048238"/>
    </source>
</evidence>
<keyword evidence="6 17" id="KW-0547">Nucleotide-binding</keyword>
<comment type="catalytic activity">
    <reaction evidence="15 17 19">
        <text>(6S)-NADHX + ADP = AMP + phosphate + NADH + H(+)</text>
        <dbReference type="Rhea" id="RHEA:32223"/>
        <dbReference type="ChEBI" id="CHEBI:15378"/>
        <dbReference type="ChEBI" id="CHEBI:43474"/>
        <dbReference type="ChEBI" id="CHEBI:57945"/>
        <dbReference type="ChEBI" id="CHEBI:64074"/>
        <dbReference type="ChEBI" id="CHEBI:456215"/>
        <dbReference type="ChEBI" id="CHEBI:456216"/>
        <dbReference type="EC" id="4.2.1.136"/>
    </reaction>
</comment>
<reference evidence="22" key="2">
    <citation type="submission" date="2020-09" db="EMBL/GenBank/DDBJ databases">
        <authorList>
            <person name="Sun Q."/>
            <person name="Zhou Y."/>
        </authorList>
    </citation>
    <scope>NUCLEOTIDE SEQUENCE</scope>
    <source>
        <strain evidence="22">CGMCC 1.15958</strain>
    </source>
</reference>
<feature type="binding site" evidence="17">
    <location>
        <begin position="423"/>
        <end position="427"/>
    </location>
    <ligand>
        <name>AMP</name>
        <dbReference type="ChEBI" id="CHEBI:456215"/>
    </ligand>
</feature>
<dbReference type="InterPro" id="IPR004443">
    <property type="entry name" value="YjeF_N_dom"/>
</dbReference>
<evidence type="ECO:0000256" key="9">
    <source>
        <dbReference type="ARBA" id="ARBA00022958"/>
    </source>
</evidence>
<dbReference type="Gene3D" id="3.40.1190.20">
    <property type="match status" value="1"/>
</dbReference>
<comment type="similarity">
    <text evidence="17">Belongs to the NnrD/CARKD family.</text>
</comment>
<evidence type="ECO:0000256" key="11">
    <source>
        <dbReference type="ARBA" id="ARBA00023235"/>
    </source>
</evidence>
<feature type="domain" description="YjeF N-terminal" evidence="21">
    <location>
        <begin position="9"/>
        <end position="216"/>
    </location>
</feature>
<organism evidence="22 23">
    <name type="scientific">Emticicia aquatilis</name>
    <dbReference type="NCBI Taxonomy" id="1537369"/>
    <lineage>
        <taxon>Bacteria</taxon>
        <taxon>Pseudomonadati</taxon>
        <taxon>Bacteroidota</taxon>
        <taxon>Cytophagia</taxon>
        <taxon>Cytophagales</taxon>
        <taxon>Leadbetterellaceae</taxon>
        <taxon>Emticicia</taxon>
    </lineage>
</organism>
<comment type="function">
    <text evidence="18">Catalyzes the epimerization of the S- and R-forms of NAD(P)HX, a damaged form of NAD(P)H that is a result of enzymatic or heat-dependent hydration. This is a prerequisite for the S-specific NAD(P)H-hydrate dehydratase to allow the repair of both epimers of NAD(P)HX.</text>
</comment>
<dbReference type="CDD" id="cd01171">
    <property type="entry name" value="YXKO-related"/>
    <property type="match status" value="1"/>
</dbReference>
<evidence type="ECO:0000256" key="7">
    <source>
        <dbReference type="ARBA" id="ARBA00022840"/>
    </source>
</evidence>
<evidence type="ECO:0000256" key="2">
    <source>
        <dbReference type="ARBA" id="ARBA00000909"/>
    </source>
</evidence>
<dbReference type="GO" id="GO:0110051">
    <property type="term" value="P:metabolite repair"/>
    <property type="evidence" value="ECO:0007669"/>
    <property type="project" value="TreeGrafter"/>
</dbReference>
<feature type="binding site" evidence="18">
    <location>
        <begin position="58"/>
        <end position="62"/>
    </location>
    <ligand>
        <name>(6S)-NADPHX</name>
        <dbReference type="ChEBI" id="CHEBI:64076"/>
    </ligand>
</feature>
<evidence type="ECO:0000256" key="16">
    <source>
        <dbReference type="ARBA" id="ARBA00049209"/>
    </source>
</evidence>
<feature type="binding site" evidence="17">
    <location>
        <position position="453"/>
    </location>
    <ligand>
        <name>(6S)-NADPHX</name>
        <dbReference type="ChEBI" id="CHEBI:64076"/>
    </ligand>
</feature>
<keyword evidence="10 17" id="KW-0520">NAD</keyword>
<dbReference type="GO" id="GO:0052856">
    <property type="term" value="F:NAD(P)HX epimerase activity"/>
    <property type="evidence" value="ECO:0007669"/>
    <property type="project" value="UniProtKB-UniRule"/>
</dbReference>
<evidence type="ECO:0000256" key="12">
    <source>
        <dbReference type="ARBA" id="ARBA00023239"/>
    </source>
</evidence>
<dbReference type="RefSeq" id="WP_188766374.1">
    <property type="nucleotide sequence ID" value="NZ_BMKK01000004.1"/>
</dbReference>
<comment type="catalytic activity">
    <reaction evidence="2 18 19">
        <text>(6R)-NADPHX = (6S)-NADPHX</text>
        <dbReference type="Rhea" id="RHEA:32227"/>
        <dbReference type="ChEBI" id="CHEBI:64076"/>
        <dbReference type="ChEBI" id="CHEBI:64077"/>
        <dbReference type="EC" id="5.1.99.6"/>
    </reaction>
</comment>
<evidence type="ECO:0000259" key="21">
    <source>
        <dbReference type="PROSITE" id="PS51385"/>
    </source>
</evidence>
<protein>
    <recommendedName>
        <fullName evidence="19">Bifunctional NAD(P)H-hydrate repair enzyme</fullName>
    </recommendedName>
    <alternativeName>
        <fullName evidence="19">Nicotinamide nucleotide repair protein</fullName>
    </alternativeName>
    <domain>
        <recommendedName>
            <fullName evidence="19">ADP-dependent (S)-NAD(P)H-hydrate dehydratase</fullName>
            <ecNumber evidence="19">4.2.1.136</ecNumber>
        </recommendedName>
        <alternativeName>
            <fullName evidence="19">ADP-dependent NAD(P)HX dehydratase</fullName>
        </alternativeName>
    </domain>
    <domain>
        <recommendedName>
            <fullName evidence="19">NAD(P)H-hydrate epimerase</fullName>
            <ecNumber evidence="19">5.1.99.6</ecNumber>
        </recommendedName>
    </domain>
</protein>
<keyword evidence="5 18" id="KW-0479">Metal-binding</keyword>
<dbReference type="SUPFAM" id="SSF53613">
    <property type="entry name" value="Ribokinase-like"/>
    <property type="match status" value="1"/>
</dbReference>
<dbReference type="EC" id="5.1.99.6" evidence="19"/>
<dbReference type="InterPro" id="IPR036652">
    <property type="entry name" value="YjeF_N_dom_sf"/>
</dbReference>
<keyword evidence="9 18" id="KW-0630">Potassium</keyword>
<dbReference type="PROSITE" id="PS51383">
    <property type="entry name" value="YJEF_C_3"/>
    <property type="match status" value="1"/>
</dbReference>
<feature type="binding site" evidence="17">
    <location>
        <position position="452"/>
    </location>
    <ligand>
        <name>AMP</name>
        <dbReference type="ChEBI" id="CHEBI:456215"/>
    </ligand>
</feature>
<feature type="binding site" evidence="18">
    <location>
        <position position="125"/>
    </location>
    <ligand>
        <name>K(+)</name>
        <dbReference type="ChEBI" id="CHEBI:29103"/>
    </ligand>
</feature>
<dbReference type="GO" id="GO:0052855">
    <property type="term" value="F:ADP-dependent NAD(P)H-hydrate dehydratase activity"/>
    <property type="evidence" value="ECO:0007669"/>
    <property type="project" value="UniProtKB-UniRule"/>
</dbReference>
<evidence type="ECO:0000313" key="23">
    <source>
        <dbReference type="Proteomes" id="UP000609064"/>
    </source>
</evidence>
<dbReference type="InterPro" id="IPR029056">
    <property type="entry name" value="Ribokinase-like"/>
</dbReference>
<comment type="cofactor">
    <cofactor evidence="17">
        <name>Mg(2+)</name>
        <dbReference type="ChEBI" id="CHEBI:18420"/>
    </cofactor>
</comment>
<dbReference type="NCBIfam" id="TIGR00197">
    <property type="entry name" value="yjeF_nterm"/>
    <property type="match status" value="1"/>
</dbReference>
<dbReference type="AlphaFoldDB" id="A0A916YTK2"/>
<feature type="binding site" evidence="18">
    <location>
        <position position="59"/>
    </location>
    <ligand>
        <name>K(+)</name>
        <dbReference type="ChEBI" id="CHEBI:29103"/>
    </ligand>
</feature>
<dbReference type="InterPro" id="IPR017953">
    <property type="entry name" value="Carbohydrate_kinase_pred_CS"/>
</dbReference>
<dbReference type="Proteomes" id="UP000609064">
    <property type="component" value="Unassembled WGS sequence"/>
</dbReference>
<evidence type="ECO:0000256" key="18">
    <source>
        <dbReference type="HAMAP-Rule" id="MF_01966"/>
    </source>
</evidence>
<sequence>MKILSVEQIRVADAYTIQHEPIASIDLMERASRAFVNWFCKNFETGNFKVKIFCGLGDNGGDGLAIARMLQPLGYDMEVFVVKYSDKTSENFQINLKRLERQLTIKYIENEHFTLHFSENDVIIDALLGSGLSRSIEGLLKSVIENINRSEVTIISVDMPSGLFADKSNNSTDTIIKAIHTVAFQLPKLAFMLPQNEEFVGEWHIVDIGLHKDFIQNTETRYHFSTPKEVEKLIKPRKKFSHKGTFGHALLIAGSHGMMGAAVLAARACMRSGVGKLTVHSVKSGLPILQTLLPEAMYWEAWNSKSSDFIATSFHVDDFSNHFQAVGVGPGIGVNGIIRTSLEKLCEICRDLAIPMVLDADALNNFSTEKGRSAINKIPESSILTPHPKEFRNLIGKSWKDDYEKLDFLREFSVRNKVIVCLKGANTAVALPDGTIHFNSSGNAGMATAGSGDVLTGIITALLAQGYEPKVAAILGVYQHGVAGDRASERFGMTSMMASDIVENIRF</sequence>
<dbReference type="SUPFAM" id="SSF64153">
    <property type="entry name" value="YjeF N-terminal domain-like"/>
    <property type="match status" value="1"/>
</dbReference>
<evidence type="ECO:0000256" key="6">
    <source>
        <dbReference type="ARBA" id="ARBA00022741"/>
    </source>
</evidence>
<comment type="caution">
    <text evidence="22">The sequence shown here is derived from an EMBL/GenBank/DDBJ whole genome shotgun (WGS) entry which is preliminary data.</text>
</comment>
<feature type="binding site" evidence="17">
    <location>
        <position position="387"/>
    </location>
    <ligand>
        <name>(6S)-NADPHX</name>
        <dbReference type="ChEBI" id="CHEBI:64076"/>
    </ligand>
</feature>
<comment type="subunit">
    <text evidence="17">Homotetramer.</text>
</comment>
<accession>A0A916YTK2</accession>
<dbReference type="PANTHER" id="PTHR12592:SF0">
    <property type="entry name" value="ATP-DEPENDENT (S)-NAD(P)H-HYDRATE DEHYDRATASE"/>
    <property type="match status" value="1"/>
</dbReference>
<dbReference type="EMBL" id="BMKK01000004">
    <property type="protein sequence ID" value="GGD59663.1"/>
    <property type="molecule type" value="Genomic_DNA"/>
</dbReference>
<dbReference type="InterPro" id="IPR030677">
    <property type="entry name" value="Nnr"/>
</dbReference>
<keyword evidence="8 17" id="KW-0521">NADP</keyword>
<dbReference type="GO" id="GO:0046872">
    <property type="term" value="F:metal ion binding"/>
    <property type="evidence" value="ECO:0007669"/>
    <property type="project" value="UniProtKB-UniRule"/>
</dbReference>
<evidence type="ECO:0000256" key="17">
    <source>
        <dbReference type="HAMAP-Rule" id="MF_01965"/>
    </source>
</evidence>
<keyword evidence="13" id="KW-0511">Multifunctional enzyme</keyword>
<evidence type="ECO:0000259" key="20">
    <source>
        <dbReference type="PROSITE" id="PS51383"/>
    </source>
</evidence>
<dbReference type="PROSITE" id="PS01050">
    <property type="entry name" value="YJEF_C_2"/>
    <property type="match status" value="1"/>
</dbReference>
<dbReference type="Pfam" id="PF03853">
    <property type="entry name" value="YjeF_N"/>
    <property type="match status" value="1"/>
</dbReference>
<comment type="catalytic activity">
    <reaction evidence="1 18 19">
        <text>(6R)-NADHX = (6S)-NADHX</text>
        <dbReference type="Rhea" id="RHEA:32215"/>
        <dbReference type="ChEBI" id="CHEBI:64074"/>
        <dbReference type="ChEBI" id="CHEBI:64075"/>
        <dbReference type="EC" id="5.1.99.6"/>
    </reaction>
</comment>
<feature type="binding site" evidence="17">
    <location>
        <position position="331"/>
    </location>
    <ligand>
        <name>(6S)-NADPHX</name>
        <dbReference type="ChEBI" id="CHEBI:64076"/>
    </ligand>
</feature>
<reference evidence="22" key="1">
    <citation type="journal article" date="2014" name="Int. J. Syst. Evol. Microbiol.">
        <title>Complete genome sequence of Corynebacterium casei LMG S-19264T (=DSM 44701T), isolated from a smear-ripened cheese.</title>
        <authorList>
            <consortium name="US DOE Joint Genome Institute (JGI-PGF)"/>
            <person name="Walter F."/>
            <person name="Albersmeier A."/>
            <person name="Kalinowski J."/>
            <person name="Ruckert C."/>
        </authorList>
    </citation>
    <scope>NUCLEOTIDE SEQUENCE</scope>
    <source>
        <strain evidence="22">CGMCC 1.15958</strain>
    </source>
</reference>
<evidence type="ECO:0000256" key="8">
    <source>
        <dbReference type="ARBA" id="ARBA00022857"/>
    </source>
</evidence>
<comment type="function">
    <text evidence="14 19">Bifunctional enzyme that catalyzes the epimerization of the S- and R-forms of NAD(P)HX and the dehydration of the S-form of NAD(P)HX at the expense of ADP, which is converted to AMP. This allows the repair of both epimers of NAD(P)HX, a damaged form of NAD(P)H that is a result of enzymatic or heat-dependent hydration.</text>
</comment>